<organism evidence="9 10">
    <name type="scientific">Flagellimonas taeanensis</name>
    <dbReference type="NCBI Taxonomy" id="1005926"/>
    <lineage>
        <taxon>Bacteria</taxon>
        <taxon>Pseudomonadati</taxon>
        <taxon>Bacteroidota</taxon>
        <taxon>Flavobacteriia</taxon>
        <taxon>Flavobacteriales</taxon>
        <taxon>Flavobacteriaceae</taxon>
        <taxon>Flagellimonas</taxon>
    </lineage>
</organism>
<dbReference type="STRING" id="1055723.SAMN05216293_0541"/>
<evidence type="ECO:0000313" key="8">
    <source>
        <dbReference type="EMBL" id="SFB70169.1"/>
    </source>
</evidence>
<gene>
    <name evidence="8" type="ORF">SAMN04487891_101534</name>
    <name evidence="9" type="ORF">SAMN05216293_0541</name>
</gene>
<keyword evidence="11" id="KW-1185">Reference proteome</keyword>
<dbReference type="EMBL" id="FRAT01000001">
    <property type="protein sequence ID" value="SHK17856.1"/>
    <property type="molecule type" value="Genomic_DNA"/>
</dbReference>
<dbReference type="PANTHER" id="PTHR30250:SF10">
    <property type="entry name" value="LIPOPOLYSACCHARIDE BIOSYNTHESIS PROTEIN WZXC"/>
    <property type="match status" value="1"/>
</dbReference>
<evidence type="ECO:0000256" key="2">
    <source>
        <dbReference type="ARBA" id="ARBA00007430"/>
    </source>
</evidence>
<evidence type="ECO:0000256" key="5">
    <source>
        <dbReference type="ARBA" id="ARBA00022989"/>
    </source>
</evidence>
<name>A0A1M6QCF7_9FLAO</name>
<dbReference type="AlphaFoldDB" id="A0A1M6QCF7"/>
<dbReference type="InterPro" id="IPR050833">
    <property type="entry name" value="Poly_Biosynth_Transport"/>
</dbReference>
<feature type="transmembrane region" description="Helical" evidence="7">
    <location>
        <begin position="395"/>
        <end position="414"/>
    </location>
</feature>
<evidence type="ECO:0000256" key="6">
    <source>
        <dbReference type="ARBA" id="ARBA00023136"/>
    </source>
</evidence>
<keyword evidence="3" id="KW-1003">Cell membrane</keyword>
<feature type="transmembrane region" description="Helical" evidence="7">
    <location>
        <begin position="342"/>
        <end position="363"/>
    </location>
</feature>
<comment type="subcellular location">
    <subcellularLocation>
        <location evidence="1">Cell membrane</location>
        <topology evidence="1">Multi-pass membrane protein</topology>
    </subcellularLocation>
</comment>
<evidence type="ECO:0000256" key="3">
    <source>
        <dbReference type="ARBA" id="ARBA00022475"/>
    </source>
</evidence>
<feature type="transmembrane region" description="Helical" evidence="7">
    <location>
        <begin position="12"/>
        <end position="30"/>
    </location>
</feature>
<dbReference type="OrthoDB" id="109075at2"/>
<reference evidence="9 10" key="1">
    <citation type="submission" date="2016-11" db="EMBL/GenBank/DDBJ databases">
        <authorList>
            <person name="Varghese N."/>
            <person name="Submissions S."/>
        </authorList>
    </citation>
    <scope>NUCLEOTIDE SEQUENCE [LARGE SCALE GENOMIC DNA]</scope>
    <source>
        <strain evidence="9 10">CGMCC 1.12174</strain>
        <strain evidence="8 11">DSM 26351</strain>
    </source>
</reference>
<keyword evidence="4 7" id="KW-0812">Transmembrane</keyword>
<evidence type="ECO:0000313" key="11">
    <source>
        <dbReference type="Proteomes" id="UP000198940"/>
    </source>
</evidence>
<keyword evidence="5 7" id="KW-1133">Transmembrane helix</keyword>
<evidence type="ECO:0000256" key="1">
    <source>
        <dbReference type="ARBA" id="ARBA00004651"/>
    </source>
</evidence>
<proteinExistence type="inferred from homology"/>
<comment type="caution">
    <text evidence="9">The sequence shown here is derived from an EMBL/GenBank/DDBJ whole genome shotgun (WGS) entry which is preliminary data.</text>
</comment>
<dbReference type="Proteomes" id="UP000184031">
    <property type="component" value="Unassembled WGS sequence"/>
</dbReference>
<evidence type="ECO:0000256" key="7">
    <source>
        <dbReference type="SAM" id="Phobius"/>
    </source>
</evidence>
<protein>
    <submittedName>
        <fullName evidence="9">Membrane protein involved in the export of O-antigen and teichoic acid</fullName>
    </submittedName>
</protein>
<dbReference type="GO" id="GO:0005886">
    <property type="term" value="C:plasma membrane"/>
    <property type="evidence" value="ECO:0007669"/>
    <property type="project" value="UniProtKB-SubCell"/>
</dbReference>
<evidence type="ECO:0000313" key="9">
    <source>
        <dbReference type="EMBL" id="SHK17856.1"/>
    </source>
</evidence>
<sequence length="425" mass="47725">MFSLNSKFSKNVLTLVSGTAIAQAIPLGLSPILTRIYSPNDFAIFAIYMSIAALGTTVVSLKYDLAIIIPEKDEDSANITVLSIIIAFIVSLILLIVTFFFNDQIAKFMVDDKSDPAILSRWLYFVPLSILLMGVFNAISFWFNRKEFYKRMAASKVMNTAGMTGIQIGLGSLGFSPFGLLLGFILGRLSSVLYLLGKFKGDKNTAFTKITNERMKALSNRYKRFPYYTLPAEFTNVISNQLPVFLIGKYFGGVILGNYSLMERVLNAPITLLGRSILDVFKQRASEDYINFGNCRAIYLKTFRTLVLLSIGPTALLFAFSPFIFGTIFGPEWRQAGDYARVFSILFFFKFTASPLSYMFHIAEKQHFDMFWQIGLLIFAVISFVVGIVNNSIMVALICFVGSYSLMYILNLYLSYSFAKGDFKS</sequence>
<evidence type="ECO:0000256" key="4">
    <source>
        <dbReference type="ARBA" id="ARBA00022692"/>
    </source>
</evidence>
<feature type="transmembrane region" description="Helical" evidence="7">
    <location>
        <begin position="42"/>
        <end position="61"/>
    </location>
</feature>
<evidence type="ECO:0000313" key="10">
    <source>
        <dbReference type="Proteomes" id="UP000184031"/>
    </source>
</evidence>
<dbReference type="RefSeq" id="WP_072876545.1">
    <property type="nucleotide sequence ID" value="NZ_FOKU01000001.1"/>
</dbReference>
<dbReference type="Pfam" id="PF13440">
    <property type="entry name" value="Polysacc_synt_3"/>
    <property type="match status" value="1"/>
</dbReference>
<feature type="transmembrane region" description="Helical" evidence="7">
    <location>
        <begin position="306"/>
        <end position="330"/>
    </location>
</feature>
<dbReference type="Proteomes" id="UP000198940">
    <property type="component" value="Unassembled WGS sequence"/>
</dbReference>
<keyword evidence="6 7" id="KW-0472">Membrane</keyword>
<dbReference type="EMBL" id="FOKU01000001">
    <property type="protein sequence ID" value="SFB70169.1"/>
    <property type="molecule type" value="Genomic_DNA"/>
</dbReference>
<feature type="transmembrane region" description="Helical" evidence="7">
    <location>
        <begin position="122"/>
        <end position="143"/>
    </location>
</feature>
<dbReference type="PANTHER" id="PTHR30250">
    <property type="entry name" value="PST FAMILY PREDICTED COLANIC ACID TRANSPORTER"/>
    <property type="match status" value="1"/>
</dbReference>
<accession>A0A1M6QCF7</accession>
<feature type="transmembrane region" description="Helical" evidence="7">
    <location>
        <begin position="81"/>
        <end position="101"/>
    </location>
</feature>
<comment type="similarity">
    <text evidence="2">Belongs to the polysaccharide synthase family.</text>
</comment>
<feature type="transmembrane region" description="Helical" evidence="7">
    <location>
        <begin position="370"/>
        <end position="389"/>
    </location>
</feature>